<dbReference type="Gene3D" id="3.90.190.20">
    <property type="entry name" value="Mur ligase, C-terminal domain"/>
    <property type="match status" value="1"/>
</dbReference>
<evidence type="ECO:0000256" key="2">
    <source>
        <dbReference type="ARBA" id="ARBA00002714"/>
    </source>
</evidence>
<evidence type="ECO:0000256" key="21">
    <source>
        <dbReference type="ARBA" id="ARBA00049161"/>
    </source>
</evidence>
<keyword evidence="10" id="KW-0479">Metal-binding</keyword>
<keyword evidence="12 22" id="KW-0067">ATP-binding</keyword>
<dbReference type="NCBIfam" id="TIGR01499">
    <property type="entry name" value="folC"/>
    <property type="match status" value="1"/>
</dbReference>
<evidence type="ECO:0000256" key="18">
    <source>
        <dbReference type="ARBA" id="ARBA00047493"/>
    </source>
</evidence>
<dbReference type="Pfam" id="PF02875">
    <property type="entry name" value="Mur_ligase_C"/>
    <property type="match status" value="1"/>
</dbReference>
<dbReference type="GO" id="GO:0046872">
    <property type="term" value="F:metal ion binding"/>
    <property type="evidence" value="ECO:0007669"/>
    <property type="project" value="UniProtKB-KW"/>
</dbReference>
<comment type="catalytic activity">
    <reaction evidence="19">
        <text>10-formyltetrahydrofolyl-(gamma-L-Glu)(n) + L-glutamate + ATP = 10-formyltetrahydrofolyl-(gamma-L-Glu)(n+1) + ADP + phosphate + H(+)</text>
        <dbReference type="Rhea" id="RHEA:51904"/>
        <dbReference type="Rhea" id="RHEA-COMP:13088"/>
        <dbReference type="Rhea" id="RHEA-COMP:14300"/>
        <dbReference type="ChEBI" id="CHEBI:15378"/>
        <dbReference type="ChEBI" id="CHEBI:29985"/>
        <dbReference type="ChEBI" id="CHEBI:30616"/>
        <dbReference type="ChEBI" id="CHEBI:43474"/>
        <dbReference type="ChEBI" id="CHEBI:134413"/>
        <dbReference type="ChEBI" id="CHEBI:456216"/>
        <dbReference type="EC" id="6.3.2.17"/>
    </reaction>
</comment>
<comment type="function">
    <text evidence="2">Functions in two distinct reactions of the de novo folate biosynthetic pathway. Catalyzes the addition of a glutamate residue to dihydropteroate (7,8-dihydropteroate or H2Pte) to form dihydrofolate (7,8-dihydrofolate monoglutamate or H2Pte-Glu). Also catalyzes successive additions of L-glutamate to tetrahydrofolate or 10-formyltetrahydrofolate or 5,10-methylenetetrahydrofolate, leading to folylpolyglutamate derivatives.</text>
</comment>
<dbReference type="SUPFAM" id="SSF53623">
    <property type="entry name" value="MurD-like peptide ligases, catalytic domain"/>
    <property type="match status" value="1"/>
</dbReference>
<dbReference type="InterPro" id="IPR018109">
    <property type="entry name" value="Folylpolyglutamate_synth_CS"/>
</dbReference>
<dbReference type="PANTHER" id="PTHR11136">
    <property type="entry name" value="FOLYLPOLYGLUTAMATE SYNTHASE-RELATED"/>
    <property type="match status" value="1"/>
</dbReference>
<comment type="pathway">
    <text evidence="4">Cofactor biosynthesis; tetrahydrofolylpolyglutamate biosynthesis.</text>
</comment>
<dbReference type="InterPro" id="IPR036615">
    <property type="entry name" value="Mur_ligase_C_dom_sf"/>
</dbReference>
<keyword evidence="9 22" id="KW-0436">Ligase</keyword>
<keyword evidence="13" id="KW-0460">Magnesium</keyword>
<dbReference type="PIRSF" id="PIRSF001563">
    <property type="entry name" value="Folylpolyglu_synth"/>
    <property type="match status" value="1"/>
</dbReference>
<evidence type="ECO:0000256" key="12">
    <source>
        <dbReference type="ARBA" id="ARBA00022840"/>
    </source>
</evidence>
<sequence>MTYTETLNWLFAQLPMYQREGQAAYRKDLHNIKLLSNHLNHPEQHFKSIHIGGTNGKGSCSHMLASILQESGYKVGLYTSPHLKDFRERIRINGQMISKESVVDFINQHQVFFEQNNLSFFEMTVGLAFQYFAEQNVDIAIVEVGMGGRLDATNIINPELSVITNIGLDHTKFLGDTLSKIAREKAGIIKPKTPVVIGEKHPETEPVFRQVAQDNSSKIYFAEDENFEFFETDLNGLYQRKNQQTVLQAVEILKTKNWKISNKAITTGLSQVVKNTGFQGRWQILSQHPLCIADTAHNLEGIKYVVKQLQTLSYKNLHMVMGFVNDKDVKSLLKLLPQEAKYYFSAPNIPRAKSVEDLKLELEHLSIKKQFFWSLKEAFEVAKSQAQPKDVIFVGGSIFTVAELLPEE</sequence>
<protein>
    <recommendedName>
        <fullName evidence="8">Dihydrofolate synthase/folylpolyglutamate synthase</fullName>
        <ecNumber evidence="6">6.3.2.12</ecNumber>
        <ecNumber evidence="7">6.3.2.17</ecNumber>
    </recommendedName>
    <alternativeName>
        <fullName evidence="17">Folylpoly-gamma-glutamate synthetase-dihydrofolate synthetase</fullName>
    </alternativeName>
    <alternativeName>
        <fullName evidence="15">Folylpolyglutamate synthetase</fullName>
    </alternativeName>
    <alternativeName>
        <fullName evidence="16">Tetrahydrofolylpolyglutamate synthase</fullName>
    </alternativeName>
</protein>
<keyword evidence="14" id="KW-0289">Folate biosynthesis</keyword>
<evidence type="ECO:0000313" key="26">
    <source>
        <dbReference type="Proteomes" id="UP000306552"/>
    </source>
</evidence>
<evidence type="ECO:0000256" key="1">
    <source>
        <dbReference type="ARBA" id="ARBA00001946"/>
    </source>
</evidence>
<dbReference type="SUPFAM" id="SSF53244">
    <property type="entry name" value="MurD-like peptide ligases, peptide-binding domain"/>
    <property type="match status" value="1"/>
</dbReference>
<comment type="catalytic activity">
    <reaction evidence="18">
        <text>(6S)-5,6,7,8-tetrahydrofolyl-(gamma-L-Glu)(n) + L-glutamate + ATP = (6S)-5,6,7,8-tetrahydrofolyl-(gamma-L-Glu)(n+1) + ADP + phosphate + H(+)</text>
        <dbReference type="Rhea" id="RHEA:10580"/>
        <dbReference type="Rhea" id="RHEA-COMP:14738"/>
        <dbReference type="Rhea" id="RHEA-COMP:14740"/>
        <dbReference type="ChEBI" id="CHEBI:15378"/>
        <dbReference type="ChEBI" id="CHEBI:29985"/>
        <dbReference type="ChEBI" id="CHEBI:30616"/>
        <dbReference type="ChEBI" id="CHEBI:43474"/>
        <dbReference type="ChEBI" id="CHEBI:141005"/>
        <dbReference type="ChEBI" id="CHEBI:456216"/>
        <dbReference type="EC" id="6.3.2.17"/>
    </reaction>
</comment>
<dbReference type="GO" id="GO:0005737">
    <property type="term" value="C:cytoplasm"/>
    <property type="evidence" value="ECO:0007669"/>
    <property type="project" value="TreeGrafter"/>
</dbReference>
<dbReference type="EC" id="6.3.2.12" evidence="6"/>
<gene>
    <name evidence="25" type="ORF">FCN74_01625</name>
</gene>
<evidence type="ECO:0000259" key="23">
    <source>
        <dbReference type="Pfam" id="PF02875"/>
    </source>
</evidence>
<dbReference type="Gene3D" id="3.40.1190.10">
    <property type="entry name" value="Mur-like, catalytic domain"/>
    <property type="match status" value="1"/>
</dbReference>
<evidence type="ECO:0000256" key="13">
    <source>
        <dbReference type="ARBA" id="ARBA00022842"/>
    </source>
</evidence>
<name>A0A4U5TUF6_9FLAO</name>
<keyword evidence="11 22" id="KW-0547">Nucleotide-binding</keyword>
<evidence type="ECO:0000256" key="3">
    <source>
        <dbReference type="ARBA" id="ARBA00004799"/>
    </source>
</evidence>
<evidence type="ECO:0000256" key="10">
    <source>
        <dbReference type="ARBA" id="ARBA00022723"/>
    </source>
</evidence>
<evidence type="ECO:0000256" key="17">
    <source>
        <dbReference type="ARBA" id="ARBA00032510"/>
    </source>
</evidence>
<keyword evidence="26" id="KW-1185">Reference proteome</keyword>
<evidence type="ECO:0000256" key="5">
    <source>
        <dbReference type="ARBA" id="ARBA00008276"/>
    </source>
</evidence>
<dbReference type="EC" id="6.3.2.17" evidence="7"/>
<feature type="domain" description="Mur ligase central" evidence="24">
    <location>
        <begin position="51"/>
        <end position="243"/>
    </location>
</feature>
<dbReference type="InterPro" id="IPR001645">
    <property type="entry name" value="Folylpolyglutamate_synth"/>
</dbReference>
<dbReference type="GO" id="GO:0008841">
    <property type="term" value="F:dihydrofolate synthase activity"/>
    <property type="evidence" value="ECO:0007669"/>
    <property type="project" value="UniProtKB-EC"/>
</dbReference>
<evidence type="ECO:0000256" key="11">
    <source>
        <dbReference type="ARBA" id="ARBA00022741"/>
    </source>
</evidence>
<evidence type="ECO:0000313" key="25">
    <source>
        <dbReference type="EMBL" id="TKS57144.1"/>
    </source>
</evidence>
<dbReference type="EMBL" id="SWMU01000001">
    <property type="protein sequence ID" value="TKS57144.1"/>
    <property type="molecule type" value="Genomic_DNA"/>
</dbReference>
<dbReference type="RefSeq" id="WP_138930847.1">
    <property type="nucleotide sequence ID" value="NZ_SWMU01000001.1"/>
</dbReference>
<dbReference type="PROSITE" id="PS01012">
    <property type="entry name" value="FOLYLPOLYGLU_SYNT_2"/>
    <property type="match status" value="1"/>
</dbReference>
<dbReference type="Pfam" id="PF08245">
    <property type="entry name" value="Mur_ligase_M"/>
    <property type="match status" value="1"/>
</dbReference>
<dbReference type="GO" id="GO:0004326">
    <property type="term" value="F:tetrahydrofolylpolyglutamate synthase activity"/>
    <property type="evidence" value="ECO:0007669"/>
    <property type="project" value="UniProtKB-EC"/>
</dbReference>
<organism evidence="25 26">
    <name type="scientific">Mesohalobacter halotolerans</name>
    <dbReference type="NCBI Taxonomy" id="1883405"/>
    <lineage>
        <taxon>Bacteria</taxon>
        <taxon>Pseudomonadati</taxon>
        <taxon>Bacteroidota</taxon>
        <taxon>Flavobacteriia</taxon>
        <taxon>Flavobacteriales</taxon>
        <taxon>Flavobacteriaceae</taxon>
        <taxon>Mesohalobacter</taxon>
    </lineage>
</organism>
<dbReference type="PANTHER" id="PTHR11136:SF0">
    <property type="entry name" value="DIHYDROFOLATE SYNTHETASE-RELATED"/>
    <property type="match status" value="1"/>
</dbReference>
<dbReference type="FunFam" id="3.40.1190.10:FF:000011">
    <property type="entry name" value="Folylpolyglutamate synthase/dihydrofolate synthase"/>
    <property type="match status" value="1"/>
</dbReference>
<evidence type="ECO:0000256" key="19">
    <source>
        <dbReference type="ARBA" id="ARBA00047808"/>
    </source>
</evidence>
<comment type="caution">
    <text evidence="25">The sequence shown here is derived from an EMBL/GenBank/DDBJ whole genome shotgun (WGS) entry which is preliminary data.</text>
</comment>
<evidence type="ECO:0000256" key="22">
    <source>
        <dbReference type="PIRNR" id="PIRNR001563"/>
    </source>
</evidence>
<dbReference type="GO" id="GO:0046656">
    <property type="term" value="P:folic acid biosynthetic process"/>
    <property type="evidence" value="ECO:0007669"/>
    <property type="project" value="UniProtKB-KW"/>
</dbReference>
<evidence type="ECO:0000256" key="6">
    <source>
        <dbReference type="ARBA" id="ARBA00013023"/>
    </source>
</evidence>
<evidence type="ECO:0000259" key="24">
    <source>
        <dbReference type="Pfam" id="PF08245"/>
    </source>
</evidence>
<evidence type="ECO:0000256" key="8">
    <source>
        <dbReference type="ARBA" id="ARBA00019357"/>
    </source>
</evidence>
<evidence type="ECO:0000256" key="4">
    <source>
        <dbReference type="ARBA" id="ARBA00005150"/>
    </source>
</evidence>
<accession>A0A4U5TUF6</accession>
<evidence type="ECO:0000256" key="7">
    <source>
        <dbReference type="ARBA" id="ARBA00013025"/>
    </source>
</evidence>
<comment type="cofactor">
    <cofactor evidence="1">
        <name>Mg(2+)</name>
        <dbReference type="ChEBI" id="CHEBI:18420"/>
    </cofactor>
</comment>
<dbReference type="OrthoDB" id="9809356at2"/>
<evidence type="ECO:0000256" key="14">
    <source>
        <dbReference type="ARBA" id="ARBA00022909"/>
    </source>
</evidence>
<dbReference type="GO" id="GO:0005524">
    <property type="term" value="F:ATP binding"/>
    <property type="evidence" value="ECO:0007669"/>
    <property type="project" value="UniProtKB-KW"/>
</dbReference>
<dbReference type="PROSITE" id="PS01011">
    <property type="entry name" value="FOLYLPOLYGLU_SYNT_1"/>
    <property type="match status" value="1"/>
</dbReference>
<comment type="catalytic activity">
    <reaction evidence="20">
        <text>(6R)-5,10-methylenetetrahydrofolyl-(gamma-L-Glu)(n) + L-glutamate + ATP = (6R)-5,10-methylenetetrahydrofolyl-(gamma-L-Glu)(n+1) + ADP + phosphate + H(+)</text>
        <dbReference type="Rhea" id="RHEA:51912"/>
        <dbReference type="Rhea" id="RHEA-COMP:13257"/>
        <dbReference type="Rhea" id="RHEA-COMP:13258"/>
        <dbReference type="ChEBI" id="CHEBI:15378"/>
        <dbReference type="ChEBI" id="CHEBI:29985"/>
        <dbReference type="ChEBI" id="CHEBI:30616"/>
        <dbReference type="ChEBI" id="CHEBI:43474"/>
        <dbReference type="ChEBI" id="CHEBI:136572"/>
        <dbReference type="ChEBI" id="CHEBI:456216"/>
        <dbReference type="EC" id="6.3.2.17"/>
    </reaction>
</comment>
<proteinExistence type="inferred from homology"/>
<dbReference type="AlphaFoldDB" id="A0A4U5TUF6"/>
<dbReference type="Proteomes" id="UP000306552">
    <property type="component" value="Unassembled WGS sequence"/>
</dbReference>
<comment type="pathway">
    <text evidence="3">Cofactor biosynthesis; tetrahydrofolate biosynthesis; 7,8-dihydrofolate from 2-amino-4-hydroxy-6-hydroxymethyl-7,8-dihydropteridine diphosphate and 4-aminobenzoate: step 2/2.</text>
</comment>
<evidence type="ECO:0000256" key="15">
    <source>
        <dbReference type="ARBA" id="ARBA00030048"/>
    </source>
</evidence>
<dbReference type="InterPro" id="IPR013221">
    <property type="entry name" value="Mur_ligase_cen"/>
</dbReference>
<comment type="catalytic activity">
    <reaction evidence="21">
        <text>7,8-dihydropteroate + L-glutamate + ATP = 7,8-dihydrofolate + ADP + phosphate + H(+)</text>
        <dbReference type="Rhea" id="RHEA:23584"/>
        <dbReference type="ChEBI" id="CHEBI:15378"/>
        <dbReference type="ChEBI" id="CHEBI:17839"/>
        <dbReference type="ChEBI" id="CHEBI:29985"/>
        <dbReference type="ChEBI" id="CHEBI:30616"/>
        <dbReference type="ChEBI" id="CHEBI:43474"/>
        <dbReference type="ChEBI" id="CHEBI:57451"/>
        <dbReference type="ChEBI" id="CHEBI:456216"/>
        <dbReference type="EC" id="6.3.2.12"/>
    </reaction>
</comment>
<comment type="similarity">
    <text evidence="5 22">Belongs to the folylpolyglutamate synthase family.</text>
</comment>
<feature type="domain" description="Mur ligase C-terminal" evidence="23">
    <location>
        <begin position="280"/>
        <end position="397"/>
    </location>
</feature>
<evidence type="ECO:0000256" key="16">
    <source>
        <dbReference type="ARBA" id="ARBA00030592"/>
    </source>
</evidence>
<reference evidence="25 26" key="1">
    <citation type="submission" date="2019-04" db="EMBL/GenBank/DDBJ databases">
        <title>Psychroflexus halotolerans sp. nov., isolated from a marine solar saltern.</title>
        <authorList>
            <person name="Feng X."/>
        </authorList>
    </citation>
    <scope>NUCLEOTIDE SEQUENCE [LARGE SCALE GENOMIC DNA]</scope>
    <source>
        <strain evidence="25 26">WDS2C27</strain>
    </source>
</reference>
<evidence type="ECO:0000256" key="20">
    <source>
        <dbReference type="ARBA" id="ARBA00049035"/>
    </source>
</evidence>
<evidence type="ECO:0000256" key="9">
    <source>
        <dbReference type="ARBA" id="ARBA00022598"/>
    </source>
</evidence>
<dbReference type="InterPro" id="IPR036565">
    <property type="entry name" value="Mur-like_cat_sf"/>
</dbReference>
<dbReference type="InterPro" id="IPR004101">
    <property type="entry name" value="Mur_ligase_C"/>
</dbReference>